<keyword evidence="2" id="KW-0949">S-adenosyl-L-methionine</keyword>
<dbReference type="Pfam" id="PF13186">
    <property type="entry name" value="SPASM"/>
    <property type="match status" value="1"/>
</dbReference>
<keyword evidence="3" id="KW-0479">Metal-binding</keyword>
<evidence type="ECO:0000313" key="9">
    <source>
        <dbReference type="Proteomes" id="UP000064967"/>
    </source>
</evidence>
<evidence type="ECO:0000256" key="2">
    <source>
        <dbReference type="ARBA" id="ARBA00022691"/>
    </source>
</evidence>
<keyword evidence="5" id="KW-0411">Iron-sulfur</keyword>
<dbReference type="CDD" id="cd01335">
    <property type="entry name" value="Radical_SAM"/>
    <property type="match status" value="1"/>
</dbReference>
<dbReference type="InterPro" id="IPR050377">
    <property type="entry name" value="Radical_SAM_PqqE_MftC-like"/>
</dbReference>
<dbReference type="PANTHER" id="PTHR11228">
    <property type="entry name" value="RADICAL SAM DOMAIN PROTEIN"/>
    <property type="match status" value="1"/>
</dbReference>
<dbReference type="SUPFAM" id="SSF102114">
    <property type="entry name" value="Radical SAM enzymes"/>
    <property type="match status" value="1"/>
</dbReference>
<comment type="cofactor">
    <cofactor evidence="1">
        <name>[4Fe-4S] cluster</name>
        <dbReference type="ChEBI" id="CHEBI:49883"/>
    </cofactor>
</comment>
<dbReference type="InterPro" id="IPR007197">
    <property type="entry name" value="rSAM"/>
</dbReference>
<keyword evidence="8" id="KW-0456">Lyase</keyword>
<dbReference type="SMART" id="SM00729">
    <property type="entry name" value="Elp3"/>
    <property type="match status" value="1"/>
</dbReference>
<keyword evidence="8" id="KW-0670">Pyruvate</keyword>
<evidence type="ECO:0000256" key="3">
    <source>
        <dbReference type="ARBA" id="ARBA00022723"/>
    </source>
</evidence>
<dbReference type="GO" id="GO:0016829">
    <property type="term" value="F:lyase activity"/>
    <property type="evidence" value="ECO:0007669"/>
    <property type="project" value="UniProtKB-KW"/>
</dbReference>
<dbReference type="InterPro" id="IPR058240">
    <property type="entry name" value="rSAM_sf"/>
</dbReference>
<dbReference type="Gene3D" id="3.20.20.70">
    <property type="entry name" value="Aldolase class I"/>
    <property type="match status" value="1"/>
</dbReference>
<proteinExistence type="predicted"/>
<dbReference type="SFLD" id="SFLDS00029">
    <property type="entry name" value="Radical_SAM"/>
    <property type="match status" value="1"/>
</dbReference>
<dbReference type="InterPro" id="IPR006638">
    <property type="entry name" value="Elp3/MiaA/NifB-like_rSAM"/>
</dbReference>
<evidence type="ECO:0000256" key="6">
    <source>
        <dbReference type="SAM" id="MobiDB-lite"/>
    </source>
</evidence>
<dbReference type="AlphaFoldDB" id="A0A0K1Q0L4"/>
<keyword evidence="4" id="KW-0408">Iron</keyword>
<feature type="domain" description="Radical SAM core" evidence="7">
    <location>
        <begin position="49"/>
        <end position="265"/>
    </location>
</feature>
<evidence type="ECO:0000313" key="8">
    <source>
        <dbReference type="EMBL" id="AKU99181.1"/>
    </source>
</evidence>
<evidence type="ECO:0000256" key="5">
    <source>
        <dbReference type="ARBA" id="ARBA00023014"/>
    </source>
</evidence>
<dbReference type="InterPro" id="IPR023885">
    <property type="entry name" value="4Fe4S-binding_SPASM_dom"/>
</dbReference>
<gene>
    <name evidence="8" type="ORF">AKJ09_05845</name>
</gene>
<protein>
    <submittedName>
        <fullName evidence="8">Radical SAM, Pyruvate-formate lyase-activating enzyme like protein</fullName>
    </submittedName>
</protein>
<dbReference type="SFLD" id="SFLDG01386">
    <property type="entry name" value="main_SPASM_domain-containing"/>
    <property type="match status" value="1"/>
</dbReference>
<evidence type="ECO:0000256" key="4">
    <source>
        <dbReference type="ARBA" id="ARBA00023004"/>
    </source>
</evidence>
<dbReference type="GO" id="GO:0046872">
    <property type="term" value="F:metal ion binding"/>
    <property type="evidence" value="ECO:0007669"/>
    <property type="project" value="UniProtKB-KW"/>
</dbReference>
<dbReference type="InterPro" id="IPR013785">
    <property type="entry name" value="Aldolase_TIM"/>
</dbReference>
<dbReference type="Pfam" id="PF04055">
    <property type="entry name" value="Radical_SAM"/>
    <property type="match status" value="1"/>
</dbReference>
<dbReference type="Proteomes" id="UP000064967">
    <property type="component" value="Chromosome"/>
</dbReference>
<name>A0A0K1Q0L4_9BACT</name>
<dbReference type="OrthoDB" id="9782387at2"/>
<dbReference type="PROSITE" id="PS51918">
    <property type="entry name" value="RADICAL_SAM"/>
    <property type="match status" value="1"/>
</dbReference>
<dbReference type="STRING" id="1391654.AKJ09_05845"/>
<sequence>MEKFDPLTAKARAKELQRERPKRALPIAPTAPLGVRHRPLREPRDVDRRYRPIYAVWEITLACDLACRHCGSRAGRERPDELDTKEALDLVGQMASLGVKEVTLIGGEAYLRGDWLDIVRAIRAHGMVATMTSGGRGLTPELVAQAHEAGLVGASISLDGDEVTHDRLRGVKGSYRAAIEALRALRERNMRVSCNSQINRLSVPYLDFILESIAAIGVHSWQIQLTVPMGRAADEPDVLLQPYDLLELFPRLAELKKRCDELAVRMLPGNNIGYFGPYESTLRGYHVSGHAGSCGAGRATLGIEANGAIKGCPSLPTEHWTGGNVRDASLLDIWERAEPLRYTRDRTVDDLWGFCRTCYYAEECASGCTWTSFVTLGKAGNNPYCHHRALELEKRGKRERVVRVQSAPGEPFDHGVFALVEEDLESGSETL</sequence>
<reference evidence="8 9" key="1">
    <citation type="submission" date="2015-08" db="EMBL/GenBank/DDBJ databases">
        <authorList>
            <person name="Babu N.S."/>
            <person name="Beckwith C.J."/>
            <person name="Beseler K.G."/>
            <person name="Brison A."/>
            <person name="Carone J.V."/>
            <person name="Caskin T.P."/>
            <person name="Diamond M."/>
            <person name="Durham M.E."/>
            <person name="Foxe J.M."/>
            <person name="Go M."/>
            <person name="Henderson B.A."/>
            <person name="Jones I.B."/>
            <person name="McGettigan J.A."/>
            <person name="Micheletti S.J."/>
            <person name="Nasrallah M.E."/>
            <person name="Ortiz D."/>
            <person name="Piller C.R."/>
            <person name="Privatt S.R."/>
            <person name="Schneider S.L."/>
            <person name="Sharp S."/>
            <person name="Smith T.C."/>
            <person name="Stanton J.D."/>
            <person name="Ullery H.E."/>
            <person name="Wilson R.J."/>
            <person name="Serrano M.G."/>
            <person name="Buck G."/>
            <person name="Lee V."/>
            <person name="Wang Y."/>
            <person name="Carvalho R."/>
            <person name="Voegtly L."/>
            <person name="Shi R."/>
            <person name="Duckworth R."/>
            <person name="Johnson A."/>
            <person name="Loviza R."/>
            <person name="Walstead R."/>
            <person name="Shah Z."/>
            <person name="Kiflezghi M."/>
            <person name="Wade K."/>
            <person name="Ball S.L."/>
            <person name="Bradley K.W."/>
            <person name="Asai D.J."/>
            <person name="Bowman C.A."/>
            <person name="Russell D.A."/>
            <person name="Pope W.H."/>
            <person name="Jacobs-Sera D."/>
            <person name="Hendrix R.W."/>
            <person name="Hatfull G.F."/>
        </authorList>
    </citation>
    <scope>NUCLEOTIDE SEQUENCE [LARGE SCALE GENOMIC DNA]</scope>
    <source>
        <strain evidence="8 9">DSM 27648</strain>
    </source>
</reference>
<keyword evidence="9" id="KW-1185">Reference proteome</keyword>
<dbReference type="NCBIfam" id="TIGR04085">
    <property type="entry name" value="rSAM_more_4Fe4S"/>
    <property type="match status" value="1"/>
</dbReference>
<feature type="region of interest" description="Disordered" evidence="6">
    <location>
        <begin position="1"/>
        <end position="31"/>
    </location>
</feature>
<dbReference type="RefSeq" id="WP_146650519.1">
    <property type="nucleotide sequence ID" value="NZ_CP012333.1"/>
</dbReference>
<evidence type="ECO:0000256" key="1">
    <source>
        <dbReference type="ARBA" id="ARBA00001966"/>
    </source>
</evidence>
<dbReference type="PANTHER" id="PTHR11228:SF35">
    <property type="entry name" value="MOLYBDENUM COFACTOR BIOSYNTHESIS PROTEIN A-RELATED"/>
    <property type="match status" value="1"/>
</dbReference>
<organism evidence="8 9">
    <name type="scientific">Labilithrix luteola</name>
    <dbReference type="NCBI Taxonomy" id="1391654"/>
    <lineage>
        <taxon>Bacteria</taxon>
        <taxon>Pseudomonadati</taxon>
        <taxon>Myxococcota</taxon>
        <taxon>Polyangia</taxon>
        <taxon>Polyangiales</taxon>
        <taxon>Labilitrichaceae</taxon>
        <taxon>Labilithrix</taxon>
    </lineage>
</organism>
<dbReference type="KEGG" id="llu:AKJ09_05845"/>
<dbReference type="EMBL" id="CP012333">
    <property type="protein sequence ID" value="AKU99181.1"/>
    <property type="molecule type" value="Genomic_DNA"/>
</dbReference>
<dbReference type="SFLD" id="SFLDG01067">
    <property type="entry name" value="SPASM/twitch_domain_containing"/>
    <property type="match status" value="1"/>
</dbReference>
<dbReference type="GO" id="GO:0051536">
    <property type="term" value="F:iron-sulfur cluster binding"/>
    <property type="evidence" value="ECO:0007669"/>
    <property type="project" value="UniProtKB-KW"/>
</dbReference>
<dbReference type="PATRIC" id="fig|1391654.3.peg.5930"/>
<accession>A0A0K1Q0L4</accession>
<evidence type="ECO:0000259" key="7">
    <source>
        <dbReference type="PROSITE" id="PS51918"/>
    </source>
</evidence>